<feature type="transmembrane region" description="Helical" evidence="6">
    <location>
        <begin position="141"/>
        <end position="163"/>
    </location>
</feature>
<dbReference type="PIRSF" id="PIRSF006324">
    <property type="entry name" value="LeuE"/>
    <property type="match status" value="1"/>
</dbReference>
<feature type="transmembrane region" description="Helical" evidence="6">
    <location>
        <begin position="183"/>
        <end position="201"/>
    </location>
</feature>
<dbReference type="Pfam" id="PF01810">
    <property type="entry name" value="LysE"/>
    <property type="match status" value="1"/>
</dbReference>
<dbReference type="STRING" id="36847.CLNEO_06990"/>
<evidence type="ECO:0000313" key="8">
    <source>
        <dbReference type="Proteomes" id="UP000070539"/>
    </source>
</evidence>
<dbReference type="OrthoDB" id="198428at2"/>
<dbReference type="Proteomes" id="UP000070539">
    <property type="component" value="Unassembled WGS sequence"/>
</dbReference>
<dbReference type="InterPro" id="IPR001123">
    <property type="entry name" value="LeuE-type"/>
</dbReference>
<sequence>MTTYTFFITSLIIILLPGTGVIYTISVGILNGKKASVLAAFSCTLGILPHLCTSIALSTLLLQMNPKVFTIIKLTGALYLLYLGCKIMFSKENLEFQPAKKDTAPLTILQRGILINLLNPKLTLFFFSFLPQYIRGNKDNFAFQSFLLGVAFMLLTLIIFIGYGILAGTAKKFIISSPKHMEMLQKCFAIVFVLFAVKLVLTQF</sequence>
<keyword evidence="5 6" id="KW-0472">Membrane</keyword>
<organism evidence="7 8">
    <name type="scientific">Anaerotignum neopropionicum</name>
    <dbReference type="NCBI Taxonomy" id="36847"/>
    <lineage>
        <taxon>Bacteria</taxon>
        <taxon>Bacillati</taxon>
        <taxon>Bacillota</taxon>
        <taxon>Clostridia</taxon>
        <taxon>Lachnospirales</taxon>
        <taxon>Anaerotignaceae</taxon>
        <taxon>Anaerotignum</taxon>
    </lineage>
</organism>
<dbReference type="PANTHER" id="PTHR30086:SF14">
    <property type="entry name" value="HOMOSERINE_HOMOSERINE LACTONE EFFLUX PROTEIN"/>
    <property type="match status" value="1"/>
</dbReference>
<evidence type="ECO:0000256" key="2">
    <source>
        <dbReference type="ARBA" id="ARBA00022475"/>
    </source>
</evidence>
<evidence type="ECO:0000313" key="7">
    <source>
        <dbReference type="EMBL" id="KXL53473.1"/>
    </source>
</evidence>
<evidence type="ECO:0000256" key="3">
    <source>
        <dbReference type="ARBA" id="ARBA00022692"/>
    </source>
</evidence>
<dbReference type="AlphaFoldDB" id="A0A136WGE3"/>
<gene>
    <name evidence="7" type="primary">rhtB</name>
    <name evidence="7" type="ORF">CLNEO_06990</name>
</gene>
<evidence type="ECO:0000256" key="1">
    <source>
        <dbReference type="ARBA" id="ARBA00004651"/>
    </source>
</evidence>
<evidence type="ECO:0000256" key="6">
    <source>
        <dbReference type="SAM" id="Phobius"/>
    </source>
</evidence>
<keyword evidence="3 6" id="KW-0812">Transmembrane</keyword>
<proteinExistence type="predicted"/>
<feature type="transmembrane region" description="Helical" evidence="6">
    <location>
        <begin position="6"/>
        <end position="30"/>
    </location>
</feature>
<feature type="transmembrane region" description="Helical" evidence="6">
    <location>
        <begin position="109"/>
        <end position="129"/>
    </location>
</feature>
<keyword evidence="2" id="KW-1003">Cell membrane</keyword>
<dbReference type="GO" id="GO:0042970">
    <property type="term" value="F:homoserine transmembrane transporter activity"/>
    <property type="evidence" value="ECO:0007669"/>
    <property type="project" value="TreeGrafter"/>
</dbReference>
<comment type="subcellular location">
    <subcellularLocation>
        <location evidence="1">Cell membrane</location>
        <topology evidence="1">Multi-pass membrane protein</topology>
    </subcellularLocation>
</comment>
<dbReference type="EMBL" id="LRVM01000002">
    <property type="protein sequence ID" value="KXL53473.1"/>
    <property type="molecule type" value="Genomic_DNA"/>
</dbReference>
<dbReference type="PANTHER" id="PTHR30086">
    <property type="entry name" value="ARGININE EXPORTER PROTEIN ARGO"/>
    <property type="match status" value="1"/>
</dbReference>
<reference evidence="7 8" key="1">
    <citation type="submission" date="2016-01" db="EMBL/GenBank/DDBJ databases">
        <title>Genome sequence of Clostridium neopropionicum X4, DSM-3847.</title>
        <authorList>
            <person name="Poehlein A."/>
            <person name="Beck M.H."/>
            <person name="Bengelsdorf F.R."/>
            <person name="Daniel R."/>
            <person name="Duerre P."/>
        </authorList>
    </citation>
    <scope>NUCLEOTIDE SEQUENCE [LARGE SCALE GENOMIC DNA]</scope>
    <source>
        <strain evidence="7 8">DSM-3847</strain>
    </source>
</reference>
<name>A0A136WGE3_9FIRM</name>
<evidence type="ECO:0000256" key="4">
    <source>
        <dbReference type="ARBA" id="ARBA00022989"/>
    </source>
</evidence>
<keyword evidence="8" id="KW-1185">Reference proteome</keyword>
<protein>
    <submittedName>
        <fullName evidence="7">Homoserine/homoserine lactone efflux protein</fullName>
    </submittedName>
</protein>
<dbReference type="PATRIC" id="fig|36847.3.peg.839"/>
<dbReference type="GO" id="GO:0005886">
    <property type="term" value="C:plasma membrane"/>
    <property type="evidence" value="ECO:0007669"/>
    <property type="project" value="UniProtKB-SubCell"/>
</dbReference>
<feature type="transmembrane region" description="Helical" evidence="6">
    <location>
        <begin position="68"/>
        <end position="89"/>
    </location>
</feature>
<feature type="transmembrane region" description="Helical" evidence="6">
    <location>
        <begin position="37"/>
        <end position="62"/>
    </location>
</feature>
<evidence type="ECO:0000256" key="5">
    <source>
        <dbReference type="ARBA" id="ARBA00023136"/>
    </source>
</evidence>
<keyword evidence="4 6" id="KW-1133">Transmembrane helix</keyword>
<accession>A0A136WGE3</accession>
<comment type="caution">
    <text evidence="7">The sequence shown here is derived from an EMBL/GenBank/DDBJ whole genome shotgun (WGS) entry which is preliminary data.</text>
</comment>